<dbReference type="SUPFAM" id="SSF52129">
    <property type="entry name" value="Caspase-like"/>
    <property type="match status" value="1"/>
</dbReference>
<dbReference type="InterPro" id="IPR011600">
    <property type="entry name" value="Pept_C14_caspase"/>
</dbReference>
<dbReference type="GO" id="GO:0006508">
    <property type="term" value="P:proteolysis"/>
    <property type="evidence" value="ECO:0007669"/>
    <property type="project" value="InterPro"/>
</dbReference>
<proteinExistence type="inferred from homology"/>
<comment type="caution">
    <text evidence="3">The sequence shown here is derived from an EMBL/GenBank/DDBJ whole genome shotgun (WGS) entry which is preliminary data.</text>
</comment>
<dbReference type="Gene3D" id="3.40.50.12660">
    <property type="match status" value="1"/>
</dbReference>
<dbReference type="PANTHER" id="PTHR48104">
    <property type="entry name" value="METACASPASE-4"/>
    <property type="match status" value="1"/>
</dbReference>
<reference evidence="3 4" key="1">
    <citation type="submission" date="2016-09" db="EMBL/GenBank/DDBJ databases">
        <title>The draft genome of Dichanthelium oligosanthes: A C3 panicoid grass species.</title>
        <authorList>
            <person name="Studer A.J."/>
            <person name="Schnable J.C."/>
            <person name="Brutnell T.P."/>
        </authorList>
    </citation>
    <scope>NUCLEOTIDE SEQUENCE [LARGE SCALE GENOMIC DNA]</scope>
    <source>
        <strain evidence="4">cv. Kellogg 1175</strain>
        <tissue evidence="3">Leaf</tissue>
    </source>
</reference>
<dbReference type="PANTHER" id="PTHR48104:SF36">
    <property type="entry name" value="ICE-LIKE PROTEASE P20 DOMAIN CONTAINING PROTEIN, EXPRESSED"/>
    <property type="match status" value="1"/>
</dbReference>
<dbReference type="InterPro" id="IPR050452">
    <property type="entry name" value="Metacaspase"/>
</dbReference>
<evidence type="ECO:0000313" key="4">
    <source>
        <dbReference type="Proteomes" id="UP000095767"/>
    </source>
</evidence>
<keyword evidence="4" id="KW-1185">Reference proteome</keyword>
<organism evidence="3 4">
    <name type="scientific">Dichanthelium oligosanthes</name>
    <dbReference type="NCBI Taxonomy" id="888268"/>
    <lineage>
        <taxon>Eukaryota</taxon>
        <taxon>Viridiplantae</taxon>
        <taxon>Streptophyta</taxon>
        <taxon>Embryophyta</taxon>
        <taxon>Tracheophyta</taxon>
        <taxon>Spermatophyta</taxon>
        <taxon>Magnoliopsida</taxon>
        <taxon>Liliopsida</taxon>
        <taxon>Poales</taxon>
        <taxon>Poaceae</taxon>
        <taxon>PACMAD clade</taxon>
        <taxon>Panicoideae</taxon>
        <taxon>Panicodae</taxon>
        <taxon>Paniceae</taxon>
        <taxon>Dichantheliinae</taxon>
        <taxon>Dichanthelium</taxon>
    </lineage>
</organism>
<dbReference type="Proteomes" id="UP000095767">
    <property type="component" value="Unassembled WGS sequence"/>
</dbReference>
<dbReference type="GO" id="GO:0005737">
    <property type="term" value="C:cytoplasm"/>
    <property type="evidence" value="ECO:0007669"/>
    <property type="project" value="TreeGrafter"/>
</dbReference>
<dbReference type="OrthoDB" id="3223806at2759"/>
<dbReference type="InterPro" id="IPR029030">
    <property type="entry name" value="Caspase-like_dom_sf"/>
</dbReference>
<dbReference type="Pfam" id="PF00656">
    <property type="entry name" value="Peptidase_C14"/>
    <property type="match status" value="1"/>
</dbReference>
<dbReference type="GO" id="GO:0004197">
    <property type="term" value="F:cysteine-type endopeptidase activity"/>
    <property type="evidence" value="ECO:0007669"/>
    <property type="project" value="InterPro"/>
</dbReference>
<accession>A0A1E5WIN4</accession>
<gene>
    <name evidence="3" type="ORF">BAE44_0001740</name>
</gene>
<evidence type="ECO:0000313" key="3">
    <source>
        <dbReference type="EMBL" id="OEL37241.1"/>
    </source>
</evidence>
<evidence type="ECO:0000259" key="2">
    <source>
        <dbReference type="Pfam" id="PF00656"/>
    </source>
</evidence>
<comment type="similarity">
    <text evidence="1">Belongs to the peptidase C14B family.</text>
</comment>
<dbReference type="AlphaFoldDB" id="A0A1E5WIN4"/>
<protein>
    <submittedName>
        <fullName evidence="3">Metacaspase-1</fullName>
    </submittedName>
</protein>
<dbReference type="EMBL" id="LWDX02006168">
    <property type="protein sequence ID" value="OEL37241.1"/>
    <property type="molecule type" value="Genomic_DNA"/>
</dbReference>
<evidence type="ECO:0000256" key="1">
    <source>
        <dbReference type="ARBA" id="ARBA00009005"/>
    </source>
</evidence>
<sequence length="384" mass="41312">MSRKTAYHLSNIFTLMGNTRPLGMESARAAAAAAATSWCGHCGMSLAAPPSRSGSSVRCAFCHRVTRVERHRGVGGGALALSAASPPRAVSAGVEIPAGYPSVGGKKRALLVGVSYRGTAHELKGTVNDVKEMRRLLCGKFGFPGDCILELTENEGDPSRVPTRENLLAAMRWLVDGSSSGDSLVFHFSGHGVQKLDLNNDEVDGYNEALCPVDFEQSGKILDDEINEIIVRPLGRGVKLHAIVDTCHSGTILDLPFLCRLSRTGYWQWENQDRPGKRPNGGLAISISGCNDNQKSADASGFAESSSIGAMTDSFIKAVEAEPGTTYGRLLSAMRARIRDGQGSRRLPGRLGSFVRWMIPSSSVQEPQLCSSEMFDIYRKPLLL</sequence>
<name>A0A1E5WIN4_9POAL</name>
<feature type="domain" description="Peptidase C14 caspase" evidence="2">
    <location>
        <begin position="106"/>
        <end position="368"/>
    </location>
</feature>